<keyword evidence="2" id="KW-0418">Kinase</keyword>
<dbReference type="RefSeq" id="WP_159427796.1">
    <property type="nucleotide sequence ID" value="NZ_FOLI01000007.1"/>
</dbReference>
<dbReference type="SUPFAM" id="SSF52540">
    <property type="entry name" value="P-loop containing nucleoside triphosphate hydrolases"/>
    <property type="match status" value="1"/>
</dbReference>
<keyword evidence="2" id="KW-0808">Transferase</keyword>
<dbReference type="InterPro" id="IPR006083">
    <property type="entry name" value="PRK/URK"/>
</dbReference>
<evidence type="ECO:0000313" key="2">
    <source>
        <dbReference type="EMBL" id="SFC19661.1"/>
    </source>
</evidence>
<dbReference type="Pfam" id="PF00485">
    <property type="entry name" value="PRK"/>
    <property type="match status" value="1"/>
</dbReference>
<dbReference type="Proteomes" id="UP000199376">
    <property type="component" value="Unassembled WGS sequence"/>
</dbReference>
<proteinExistence type="predicted"/>
<sequence>MFDQLLSQIKKAQNGSFFTIGLTGSVAVGKSTLAERLAVGLREAGLRVAVLSTDAFLKDNATLHKEGIFDEKGFPKSYDLKALETFIREFQEGQSNQQVAVYSQTLADIVPGERKSLELPDVLILEGVVALQLPDELLNSTIFLEADMADVKDWYLERNLLSTVKSANHPDSWRAQYAKLPLIDFYELAMAIWEKTNQKNYDDYIYPSQKSADWIVALDYYHQITEIKVGPRQA</sequence>
<evidence type="ECO:0000313" key="3">
    <source>
        <dbReference type="Proteomes" id="UP000199376"/>
    </source>
</evidence>
<name>A0A1I1H765_9LACO</name>
<dbReference type="EMBL" id="FOLI01000007">
    <property type="protein sequence ID" value="SFC19661.1"/>
    <property type="molecule type" value="Genomic_DNA"/>
</dbReference>
<accession>A0A1I1H765</accession>
<dbReference type="STRING" id="283737.SAMN05660453_1292"/>
<dbReference type="InterPro" id="IPR027417">
    <property type="entry name" value="P-loop_NTPase"/>
</dbReference>
<gene>
    <name evidence="2" type="ORF">SAMN05660453_1292</name>
</gene>
<protein>
    <submittedName>
        <fullName evidence="2">Type I pantothenate kinase</fullName>
    </submittedName>
</protein>
<keyword evidence="3" id="KW-1185">Reference proteome</keyword>
<evidence type="ECO:0000259" key="1">
    <source>
        <dbReference type="Pfam" id="PF00485"/>
    </source>
</evidence>
<dbReference type="AlphaFoldDB" id="A0A1I1H765"/>
<reference evidence="2 3" key="1">
    <citation type="submission" date="2016-10" db="EMBL/GenBank/DDBJ databases">
        <authorList>
            <person name="de Groot N.N."/>
        </authorList>
    </citation>
    <scope>NUCLEOTIDE SEQUENCE [LARGE SCALE GENOMIC DNA]</scope>
    <source>
        <strain evidence="2 3">DSM 19113</strain>
    </source>
</reference>
<dbReference type="OrthoDB" id="1550976at2"/>
<feature type="domain" description="Phosphoribulokinase/uridine kinase" evidence="1">
    <location>
        <begin position="20"/>
        <end position="146"/>
    </location>
</feature>
<dbReference type="GO" id="GO:0015937">
    <property type="term" value="P:coenzyme A biosynthetic process"/>
    <property type="evidence" value="ECO:0007669"/>
    <property type="project" value="UniProtKB-UniPathway"/>
</dbReference>
<dbReference type="UniPathway" id="UPA00241">
    <property type="reaction ID" value="UER00352"/>
</dbReference>
<dbReference type="GO" id="GO:0016301">
    <property type="term" value="F:kinase activity"/>
    <property type="evidence" value="ECO:0007669"/>
    <property type="project" value="UniProtKB-KW"/>
</dbReference>
<dbReference type="PANTHER" id="PTHR10285">
    <property type="entry name" value="URIDINE KINASE"/>
    <property type="match status" value="1"/>
</dbReference>
<dbReference type="GO" id="GO:0005524">
    <property type="term" value="F:ATP binding"/>
    <property type="evidence" value="ECO:0007669"/>
    <property type="project" value="InterPro"/>
</dbReference>
<organism evidence="2 3">
    <name type="scientific">Fructobacillus durionis</name>
    <dbReference type="NCBI Taxonomy" id="283737"/>
    <lineage>
        <taxon>Bacteria</taxon>
        <taxon>Bacillati</taxon>
        <taxon>Bacillota</taxon>
        <taxon>Bacilli</taxon>
        <taxon>Lactobacillales</taxon>
        <taxon>Lactobacillaceae</taxon>
        <taxon>Fructobacillus</taxon>
    </lineage>
</organism>
<dbReference type="Gene3D" id="3.40.50.300">
    <property type="entry name" value="P-loop containing nucleotide triphosphate hydrolases"/>
    <property type="match status" value="1"/>
</dbReference>